<accession>A0A2P2NQN3</accession>
<evidence type="ECO:0000256" key="1">
    <source>
        <dbReference type="SAM" id="SignalP"/>
    </source>
</evidence>
<feature type="chain" id="PRO_5015142861" evidence="1">
    <location>
        <begin position="26"/>
        <end position="41"/>
    </location>
</feature>
<proteinExistence type="predicted"/>
<dbReference type="EMBL" id="GGEC01064271">
    <property type="protein sequence ID" value="MBX44755.1"/>
    <property type="molecule type" value="Transcribed_RNA"/>
</dbReference>
<sequence>MRVLLCCFIKIDIYCLLLLWRHVGSLNGNKCMQHYVAENIT</sequence>
<protein>
    <submittedName>
        <fullName evidence="2">Uncharacterized protein</fullName>
    </submittedName>
</protein>
<name>A0A2P2NQN3_RHIMU</name>
<reference evidence="2" key="1">
    <citation type="submission" date="2018-02" db="EMBL/GenBank/DDBJ databases">
        <title>Rhizophora mucronata_Transcriptome.</title>
        <authorList>
            <person name="Meera S.P."/>
            <person name="Sreeshan A."/>
            <person name="Augustine A."/>
        </authorList>
    </citation>
    <scope>NUCLEOTIDE SEQUENCE</scope>
    <source>
        <tissue evidence="2">Leaf</tissue>
    </source>
</reference>
<keyword evidence="1" id="KW-0732">Signal</keyword>
<dbReference type="AlphaFoldDB" id="A0A2P2NQN3"/>
<feature type="signal peptide" evidence="1">
    <location>
        <begin position="1"/>
        <end position="25"/>
    </location>
</feature>
<evidence type="ECO:0000313" key="2">
    <source>
        <dbReference type="EMBL" id="MBX44755.1"/>
    </source>
</evidence>
<organism evidence="2">
    <name type="scientific">Rhizophora mucronata</name>
    <name type="common">Asiatic mangrove</name>
    <dbReference type="NCBI Taxonomy" id="61149"/>
    <lineage>
        <taxon>Eukaryota</taxon>
        <taxon>Viridiplantae</taxon>
        <taxon>Streptophyta</taxon>
        <taxon>Embryophyta</taxon>
        <taxon>Tracheophyta</taxon>
        <taxon>Spermatophyta</taxon>
        <taxon>Magnoliopsida</taxon>
        <taxon>eudicotyledons</taxon>
        <taxon>Gunneridae</taxon>
        <taxon>Pentapetalae</taxon>
        <taxon>rosids</taxon>
        <taxon>fabids</taxon>
        <taxon>Malpighiales</taxon>
        <taxon>Rhizophoraceae</taxon>
        <taxon>Rhizophora</taxon>
    </lineage>
</organism>